<dbReference type="AlphaFoldDB" id="A0A1Y2HYE3"/>
<dbReference type="GO" id="GO:0016020">
    <property type="term" value="C:membrane"/>
    <property type="evidence" value="ECO:0007669"/>
    <property type="project" value="TreeGrafter"/>
</dbReference>
<dbReference type="Gene3D" id="3.40.50.1820">
    <property type="entry name" value="alpha/beta hydrolase"/>
    <property type="match status" value="1"/>
</dbReference>
<evidence type="ECO:0000256" key="1">
    <source>
        <dbReference type="ARBA" id="ARBA00008645"/>
    </source>
</evidence>
<dbReference type="GO" id="GO:0016787">
    <property type="term" value="F:hydrolase activity"/>
    <property type="evidence" value="ECO:0007669"/>
    <property type="project" value="UniProtKB-KW"/>
</dbReference>
<dbReference type="InterPro" id="IPR029058">
    <property type="entry name" value="AB_hydrolase_fold"/>
</dbReference>
<gene>
    <name evidence="4" type="ORF">BCR44DRAFT_1482819</name>
</gene>
<evidence type="ECO:0000256" key="2">
    <source>
        <dbReference type="ARBA" id="ARBA00022801"/>
    </source>
</evidence>
<dbReference type="STRING" id="765915.A0A1Y2HYE3"/>
<organism evidence="4 5">
    <name type="scientific">Catenaria anguillulae PL171</name>
    <dbReference type="NCBI Taxonomy" id="765915"/>
    <lineage>
        <taxon>Eukaryota</taxon>
        <taxon>Fungi</taxon>
        <taxon>Fungi incertae sedis</taxon>
        <taxon>Blastocladiomycota</taxon>
        <taxon>Blastocladiomycetes</taxon>
        <taxon>Blastocladiales</taxon>
        <taxon>Catenariaceae</taxon>
        <taxon>Catenaria</taxon>
    </lineage>
</organism>
<sequence>MAEPTFVNMSVPFRDDPGHFVAVKVWGQLDTAVRTFVGCHGWLDNANTYDLVARDLLKQLPGSAFVSIDFSGHGRSSHAVGAHKYNGATGYLSDVLAVVDYFKIESFIAIGHSMGGGVLTAFCGIFPERVSKFICIENIGQPDHPPDRIPSMMREYFDRLRRRQQKTSVKPMYPTIDLAVRARANAALAIPESAAHLLVERGLEPIFNPVSARSSTRGGRVPVLYVIGEQGYFDLDAPAAKRRLAAVRKKRVVVVPGGHHPHLEPEAAPKVVNAIVEFVREPMVAKL</sequence>
<proteinExistence type="inferred from homology"/>
<reference evidence="4 5" key="1">
    <citation type="submission" date="2016-07" db="EMBL/GenBank/DDBJ databases">
        <title>Pervasive Adenine N6-methylation of Active Genes in Fungi.</title>
        <authorList>
            <consortium name="DOE Joint Genome Institute"/>
            <person name="Mondo S.J."/>
            <person name="Dannebaum R.O."/>
            <person name="Kuo R.C."/>
            <person name="Labutti K."/>
            <person name="Haridas S."/>
            <person name="Kuo A."/>
            <person name="Salamov A."/>
            <person name="Ahrendt S.R."/>
            <person name="Lipzen A."/>
            <person name="Sullivan W."/>
            <person name="Andreopoulos W.B."/>
            <person name="Clum A."/>
            <person name="Lindquist E."/>
            <person name="Daum C."/>
            <person name="Ramamoorthy G.K."/>
            <person name="Gryganskyi A."/>
            <person name="Culley D."/>
            <person name="Magnuson J.K."/>
            <person name="James T.Y."/>
            <person name="O'Malley M.A."/>
            <person name="Stajich J.E."/>
            <person name="Spatafora J.W."/>
            <person name="Visel A."/>
            <person name="Grigoriev I.V."/>
        </authorList>
    </citation>
    <scope>NUCLEOTIDE SEQUENCE [LARGE SCALE GENOMIC DNA]</scope>
    <source>
        <strain evidence="4 5">PL171</strain>
    </source>
</reference>
<evidence type="ECO:0000313" key="4">
    <source>
        <dbReference type="EMBL" id="ORZ39626.1"/>
    </source>
</evidence>
<feature type="domain" description="AB hydrolase-1" evidence="3">
    <location>
        <begin position="36"/>
        <end position="264"/>
    </location>
</feature>
<evidence type="ECO:0000259" key="3">
    <source>
        <dbReference type="Pfam" id="PF00561"/>
    </source>
</evidence>
<dbReference type="PANTHER" id="PTHR43798">
    <property type="entry name" value="MONOACYLGLYCEROL LIPASE"/>
    <property type="match status" value="1"/>
</dbReference>
<dbReference type="PANTHER" id="PTHR43798:SF14">
    <property type="entry name" value="SERINE HYDROLASE-LIKE PROTEIN DDB_G0286239"/>
    <property type="match status" value="1"/>
</dbReference>
<protein>
    <submittedName>
        <fullName evidence="4">Alpha/Beta hydrolase protein</fullName>
    </submittedName>
</protein>
<evidence type="ECO:0000313" key="5">
    <source>
        <dbReference type="Proteomes" id="UP000193411"/>
    </source>
</evidence>
<name>A0A1Y2HYE3_9FUNG</name>
<dbReference type="InterPro" id="IPR000073">
    <property type="entry name" value="AB_hydrolase_1"/>
</dbReference>
<dbReference type="Pfam" id="PF00561">
    <property type="entry name" value="Abhydrolase_1"/>
    <property type="match status" value="1"/>
</dbReference>
<dbReference type="EMBL" id="MCFL01000005">
    <property type="protein sequence ID" value="ORZ39626.1"/>
    <property type="molecule type" value="Genomic_DNA"/>
</dbReference>
<keyword evidence="2 4" id="KW-0378">Hydrolase</keyword>
<accession>A0A1Y2HYE3</accession>
<dbReference type="Proteomes" id="UP000193411">
    <property type="component" value="Unassembled WGS sequence"/>
</dbReference>
<dbReference type="SUPFAM" id="SSF53474">
    <property type="entry name" value="alpha/beta-Hydrolases"/>
    <property type="match status" value="1"/>
</dbReference>
<dbReference type="InterPro" id="IPR050266">
    <property type="entry name" value="AB_hydrolase_sf"/>
</dbReference>
<dbReference type="OrthoDB" id="408373at2759"/>
<comment type="similarity">
    <text evidence="1">Belongs to the AB hydrolase superfamily.</text>
</comment>
<keyword evidence="5" id="KW-1185">Reference proteome</keyword>
<comment type="caution">
    <text evidence="4">The sequence shown here is derived from an EMBL/GenBank/DDBJ whole genome shotgun (WGS) entry which is preliminary data.</text>
</comment>